<feature type="chain" id="PRO_5039952020" description="Secreted protein" evidence="1">
    <location>
        <begin position="27"/>
        <end position="92"/>
    </location>
</feature>
<evidence type="ECO:0000313" key="2">
    <source>
        <dbReference type="EMBL" id="KAG5600116.1"/>
    </source>
</evidence>
<evidence type="ECO:0008006" key="4">
    <source>
        <dbReference type="Google" id="ProtNLM"/>
    </source>
</evidence>
<dbReference type="EMBL" id="JACXVP010000006">
    <property type="protein sequence ID" value="KAG5600116.1"/>
    <property type="molecule type" value="Genomic_DNA"/>
</dbReference>
<gene>
    <name evidence="2" type="ORF">H5410_031486</name>
</gene>
<sequence>MGRIVDLFLATFLFALVMDELTPIDSEEVPWCVETSVGVQRVQLSRTKTRIFEEVVTSMMMSHIAWGCLDEMMACPRILCDKKIPSRLKGKF</sequence>
<accession>A0A9J5YLU9</accession>
<feature type="signal peptide" evidence="1">
    <location>
        <begin position="1"/>
        <end position="26"/>
    </location>
</feature>
<dbReference type="Proteomes" id="UP000824120">
    <property type="component" value="Chromosome 6"/>
</dbReference>
<organism evidence="2 3">
    <name type="scientific">Solanum commersonii</name>
    <name type="common">Commerson's wild potato</name>
    <name type="synonym">Commerson's nightshade</name>
    <dbReference type="NCBI Taxonomy" id="4109"/>
    <lineage>
        <taxon>Eukaryota</taxon>
        <taxon>Viridiplantae</taxon>
        <taxon>Streptophyta</taxon>
        <taxon>Embryophyta</taxon>
        <taxon>Tracheophyta</taxon>
        <taxon>Spermatophyta</taxon>
        <taxon>Magnoliopsida</taxon>
        <taxon>eudicotyledons</taxon>
        <taxon>Gunneridae</taxon>
        <taxon>Pentapetalae</taxon>
        <taxon>asterids</taxon>
        <taxon>lamiids</taxon>
        <taxon>Solanales</taxon>
        <taxon>Solanaceae</taxon>
        <taxon>Solanoideae</taxon>
        <taxon>Solaneae</taxon>
        <taxon>Solanum</taxon>
    </lineage>
</organism>
<name>A0A9J5YLU9_SOLCO</name>
<proteinExistence type="predicted"/>
<evidence type="ECO:0000256" key="1">
    <source>
        <dbReference type="SAM" id="SignalP"/>
    </source>
</evidence>
<dbReference type="AlphaFoldDB" id="A0A9J5YLU9"/>
<dbReference type="OrthoDB" id="418748at2759"/>
<evidence type="ECO:0000313" key="3">
    <source>
        <dbReference type="Proteomes" id="UP000824120"/>
    </source>
</evidence>
<keyword evidence="1" id="KW-0732">Signal</keyword>
<protein>
    <recommendedName>
        <fullName evidence="4">Secreted protein</fullName>
    </recommendedName>
</protein>
<comment type="caution">
    <text evidence="2">The sequence shown here is derived from an EMBL/GenBank/DDBJ whole genome shotgun (WGS) entry which is preliminary data.</text>
</comment>
<reference evidence="2 3" key="1">
    <citation type="submission" date="2020-09" db="EMBL/GenBank/DDBJ databases">
        <title>De no assembly of potato wild relative species, Solanum commersonii.</title>
        <authorList>
            <person name="Cho K."/>
        </authorList>
    </citation>
    <scope>NUCLEOTIDE SEQUENCE [LARGE SCALE GENOMIC DNA]</scope>
    <source>
        <strain evidence="2">LZ3.2</strain>
        <tissue evidence="2">Leaf</tissue>
    </source>
</reference>
<keyword evidence="3" id="KW-1185">Reference proteome</keyword>